<dbReference type="Pfam" id="PF04020">
    <property type="entry name" value="Phage_holin_4_2"/>
    <property type="match status" value="1"/>
</dbReference>
<keyword evidence="1" id="KW-0812">Transmembrane</keyword>
<dbReference type="InterPro" id="IPR007165">
    <property type="entry name" value="Phage_holin_4_2"/>
</dbReference>
<evidence type="ECO:0000256" key="1">
    <source>
        <dbReference type="SAM" id="Phobius"/>
    </source>
</evidence>
<feature type="transmembrane region" description="Helical" evidence="1">
    <location>
        <begin position="102"/>
        <end position="124"/>
    </location>
</feature>
<evidence type="ECO:0000313" key="2">
    <source>
        <dbReference type="EMBL" id="NHN56692.1"/>
    </source>
</evidence>
<comment type="caution">
    <text evidence="2">The sequence shown here is derived from an EMBL/GenBank/DDBJ whole genome shotgun (WGS) entry which is preliminary data.</text>
</comment>
<reference evidence="2" key="1">
    <citation type="submission" date="2020-03" db="EMBL/GenBank/DDBJ databases">
        <title>Draft sequencing of Calidifontibacter sp. DB0510.</title>
        <authorList>
            <person name="Kim D.-U."/>
        </authorList>
    </citation>
    <scope>NUCLEOTIDE SEQUENCE</scope>
    <source>
        <strain evidence="2">DB0510</strain>
    </source>
</reference>
<dbReference type="EMBL" id="JAAOIV010000010">
    <property type="protein sequence ID" value="NHN56692.1"/>
    <property type="molecule type" value="Genomic_DNA"/>
</dbReference>
<feature type="transmembrane region" description="Helical" evidence="1">
    <location>
        <begin position="38"/>
        <end position="55"/>
    </location>
</feature>
<dbReference type="Proteomes" id="UP000744769">
    <property type="component" value="Unassembled WGS sequence"/>
</dbReference>
<protein>
    <submittedName>
        <fullName evidence="2">Phage holin family protein</fullName>
    </submittedName>
</protein>
<gene>
    <name evidence="2" type="ORF">G9U51_12970</name>
</gene>
<organism evidence="2 3">
    <name type="scientific">Metallococcus carri</name>
    <dbReference type="NCBI Taxonomy" id="1656884"/>
    <lineage>
        <taxon>Bacteria</taxon>
        <taxon>Bacillati</taxon>
        <taxon>Actinomycetota</taxon>
        <taxon>Actinomycetes</taxon>
        <taxon>Micrococcales</taxon>
        <taxon>Dermacoccaceae</taxon>
        <taxon>Metallococcus</taxon>
    </lineage>
</organism>
<dbReference type="AlphaFoldDB" id="A0A967B2A6"/>
<name>A0A967B2A6_9MICO</name>
<dbReference type="RefSeq" id="WP_166197368.1">
    <property type="nucleotide sequence ID" value="NZ_JAAOIV010000010.1"/>
</dbReference>
<feature type="transmembrane region" description="Helical" evidence="1">
    <location>
        <begin position="67"/>
        <end position="90"/>
    </location>
</feature>
<sequence>MRQLLIRTGVNAIGLWLAALLVPGITLAQAGTSTSSKVATVILVALVFGLVNAVVKPIAKGCSFPLIVVTLGLFTFVVNGLMLALTSWLSGKLGLAFHVDEFWWDAVLGALVITLVSMAANLVLPERDEVR</sequence>
<keyword evidence="3" id="KW-1185">Reference proteome</keyword>
<dbReference type="PANTHER" id="PTHR37309:SF1">
    <property type="entry name" value="SLR0284 PROTEIN"/>
    <property type="match status" value="1"/>
</dbReference>
<accession>A0A967B2A6</accession>
<dbReference type="PANTHER" id="PTHR37309">
    <property type="entry name" value="SLR0284 PROTEIN"/>
    <property type="match status" value="1"/>
</dbReference>
<keyword evidence="1" id="KW-1133">Transmembrane helix</keyword>
<keyword evidence="1" id="KW-0472">Membrane</keyword>
<evidence type="ECO:0000313" key="3">
    <source>
        <dbReference type="Proteomes" id="UP000744769"/>
    </source>
</evidence>
<proteinExistence type="predicted"/>